<keyword evidence="6" id="KW-0812">Transmembrane</keyword>
<keyword evidence="4 6" id="KW-0472">Membrane</keyword>
<dbReference type="AlphaFoldDB" id="A0A2J8PA80"/>
<gene>
    <name evidence="7" type="ORF">CK820_G0005195</name>
</gene>
<feature type="compositionally biased region" description="Basic and acidic residues" evidence="5">
    <location>
        <begin position="70"/>
        <end position="83"/>
    </location>
</feature>
<dbReference type="GO" id="GO:0032934">
    <property type="term" value="F:sterol binding"/>
    <property type="evidence" value="ECO:0007669"/>
    <property type="project" value="InterPro"/>
</dbReference>
<evidence type="ECO:0000313" key="7">
    <source>
        <dbReference type="EMBL" id="PNI80932.1"/>
    </source>
</evidence>
<evidence type="ECO:0000256" key="1">
    <source>
        <dbReference type="ARBA" id="ARBA00004240"/>
    </source>
</evidence>
<dbReference type="InterPro" id="IPR030225">
    <property type="entry name" value="SCAP"/>
</dbReference>
<evidence type="ECO:0000256" key="5">
    <source>
        <dbReference type="SAM" id="MobiDB-lite"/>
    </source>
</evidence>
<feature type="transmembrane region" description="Helical" evidence="6">
    <location>
        <begin position="20"/>
        <end position="45"/>
    </location>
</feature>
<accession>A0A2J8PA80</accession>
<reference evidence="7 8" key="1">
    <citation type="submission" date="2017-12" db="EMBL/GenBank/DDBJ databases">
        <title>High-resolution comparative analysis of great ape genomes.</title>
        <authorList>
            <person name="Pollen A."/>
            <person name="Hastie A."/>
            <person name="Hormozdiari F."/>
            <person name="Dougherty M."/>
            <person name="Liu R."/>
            <person name="Chaisson M."/>
            <person name="Hoppe E."/>
            <person name="Hill C."/>
            <person name="Pang A."/>
            <person name="Hillier L."/>
            <person name="Baker C."/>
            <person name="Armstrong J."/>
            <person name="Shendure J."/>
            <person name="Paten B."/>
            <person name="Wilson R."/>
            <person name="Chao H."/>
            <person name="Schneider V."/>
            <person name="Ventura M."/>
            <person name="Kronenberg Z."/>
            <person name="Murali S."/>
            <person name="Gordon D."/>
            <person name="Cantsilieris S."/>
            <person name="Munson K."/>
            <person name="Nelson B."/>
            <person name="Raja A."/>
            <person name="Underwood J."/>
            <person name="Diekhans M."/>
            <person name="Fiddes I."/>
            <person name="Haussler D."/>
            <person name="Eichler E."/>
        </authorList>
    </citation>
    <scope>NUCLEOTIDE SEQUENCE [LARGE SCALE GENOMIC DNA]</scope>
    <source>
        <strain evidence="7">Yerkes chimp pedigree #C0471</strain>
    </source>
</reference>
<evidence type="ECO:0000256" key="3">
    <source>
        <dbReference type="ARBA" id="ARBA00022824"/>
    </source>
</evidence>
<dbReference type="EMBL" id="NBAG03000218">
    <property type="protein sequence ID" value="PNI80932.1"/>
    <property type="molecule type" value="Genomic_DNA"/>
</dbReference>
<dbReference type="PANTHER" id="PTHR46378">
    <property type="entry name" value="STEROL REGULATORY ELEMENT-BINDING PROTEIN CLEAVAGE-ACTIVATING PROTEIN"/>
    <property type="match status" value="1"/>
</dbReference>
<evidence type="ECO:0000256" key="6">
    <source>
        <dbReference type="SAM" id="Phobius"/>
    </source>
</evidence>
<dbReference type="GO" id="GO:0000139">
    <property type="term" value="C:Golgi membrane"/>
    <property type="evidence" value="ECO:0007669"/>
    <property type="project" value="InterPro"/>
</dbReference>
<evidence type="ECO:0000256" key="4">
    <source>
        <dbReference type="ARBA" id="ARBA00023136"/>
    </source>
</evidence>
<keyword evidence="3" id="KW-0256">Endoplasmic reticulum</keyword>
<proteinExistence type="predicted"/>
<protein>
    <submittedName>
        <fullName evidence="7">SCAP isoform 6</fullName>
    </submittedName>
</protein>
<comment type="subcellular location">
    <subcellularLocation>
        <location evidence="2">Endomembrane system</location>
    </subcellularLocation>
    <subcellularLocation>
        <location evidence="1">Endoplasmic reticulum</location>
    </subcellularLocation>
</comment>
<dbReference type="PANTHER" id="PTHR46378:SF1">
    <property type="entry name" value="STEROL REGULATORY ELEMENT-BINDING PROTEIN CLEAVAGE-ACTIVATING PROTEIN"/>
    <property type="match status" value="1"/>
</dbReference>
<dbReference type="GO" id="GO:0005789">
    <property type="term" value="C:endoplasmic reticulum membrane"/>
    <property type="evidence" value="ECO:0007669"/>
    <property type="project" value="InterPro"/>
</dbReference>
<sequence>MTLTERLREKISRAFYNHGLLCASYPIPIILFTGFCILACCYPLLKLPLPGTGPVEFTTPVKDYSPPPVDSDRKQGEPTEQPEWRDFPLPCGGYWVRECVGAHQVCGLNPGRPGGEAADRPRPKQRELVHHEEHGHGAGHHPHRLLHPSARHPGVLSLCRRGAGV</sequence>
<evidence type="ECO:0000313" key="8">
    <source>
        <dbReference type="Proteomes" id="UP000236370"/>
    </source>
</evidence>
<dbReference type="Proteomes" id="UP000236370">
    <property type="component" value="Unassembled WGS sequence"/>
</dbReference>
<dbReference type="GO" id="GO:0032933">
    <property type="term" value="P:SREBP signaling pathway"/>
    <property type="evidence" value="ECO:0007669"/>
    <property type="project" value="InterPro"/>
</dbReference>
<organism evidence="7 8">
    <name type="scientific">Pan troglodytes</name>
    <name type="common">Chimpanzee</name>
    <dbReference type="NCBI Taxonomy" id="9598"/>
    <lineage>
        <taxon>Eukaryota</taxon>
        <taxon>Metazoa</taxon>
        <taxon>Chordata</taxon>
        <taxon>Craniata</taxon>
        <taxon>Vertebrata</taxon>
        <taxon>Euteleostomi</taxon>
        <taxon>Mammalia</taxon>
        <taxon>Eutheria</taxon>
        <taxon>Euarchontoglires</taxon>
        <taxon>Primates</taxon>
        <taxon>Haplorrhini</taxon>
        <taxon>Catarrhini</taxon>
        <taxon>Hominidae</taxon>
        <taxon>Pan</taxon>
    </lineage>
</organism>
<feature type="region of interest" description="Disordered" evidence="5">
    <location>
        <begin position="58"/>
        <end position="83"/>
    </location>
</feature>
<name>A0A2J8PA80_PANTR</name>
<evidence type="ECO:0000256" key="2">
    <source>
        <dbReference type="ARBA" id="ARBA00004308"/>
    </source>
</evidence>
<comment type="caution">
    <text evidence="7">The sequence shown here is derived from an EMBL/GenBank/DDBJ whole genome shotgun (WGS) entry which is preliminary data.</text>
</comment>
<keyword evidence="6" id="KW-1133">Transmembrane helix</keyword>